<dbReference type="SMART" id="SM00267">
    <property type="entry name" value="GGDEF"/>
    <property type="match status" value="1"/>
</dbReference>
<dbReference type="AlphaFoldDB" id="A0A543PA43"/>
<dbReference type="Gene3D" id="3.30.450.20">
    <property type="entry name" value="PAS domain"/>
    <property type="match status" value="1"/>
</dbReference>
<dbReference type="Gene3D" id="3.30.70.270">
    <property type="match status" value="1"/>
</dbReference>
<dbReference type="NCBIfam" id="TIGR00229">
    <property type="entry name" value="sensory_box"/>
    <property type="match status" value="1"/>
</dbReference>
<gene>
    <name evidence="4" type="ORF">FHU33_0305</name>
</gene>
<feature type="domain" description="PAS" evidence="2">
    <location>
        <begin position="11"/>
        <end position="82"/>
    </location>
</feature>
<evidence type="ECO:0000313" key="5">
    <source>
        <dbReference type="Proteomes" id="UP000319865"/>
    </source>
</evidence>
<dbReference type="RefSeq" id="WP_246063199.1">
    <property type="nucleotide sequence ID" value="NZ_VFQE01000001.1"/>
</dbReference>
<evidence type="ECO:0000259" key="3">
    <source>
        <dbReference type="PROSITE" id="PS50887"/>
    </source>
</evidence>
<feature type="domain" description="GGDEF" evidence="3">
    <location>
        <begin position="167"/>
        <end position="299"/>
    </location>
</feature>
<dbReference type="SMART" id="SM00091">
    <property type="entry name" value="PAS"/>
    <property type="match status" value="1"/>
</dbReference>
<comment type="caution">
    <text evidence="4">The sequence shown here is derived from an EMBL/GenBank/DDBJ whole genome shotgun (WGS) entry which is preliminary data.</text>
</comment>
<dbReference type="EMBL" id="VFQE01000001">
    <property type="protein sequence ID" value="TQN40953.1"/>
    <property type="molecule type" value="Genomic_DNA"/>
</dbReference>
<reference evidence="4 5" key="1">
    <citation type="submission" date="2019-06" db="EMBL/GenBank/DDBJ databases">
        <title>Sequencing the genomes of 1000 actinobacteria strains.</title>
        <authorList>
            <person name="Klenk H.-P."/>
        </authorList>
    </citation>
    <scope>NUCLEOTIDE SEQUENCE [LARGE SCALE GENOMIC DNA]</scope>
    <source>
        <strain evidence="4 5">DSM 46837</strain>
    </source>
</reference>
<sequence length="305" mass="32388">MSAQRESAHSAAELAHALVEATESLICVVDGDGRILLANAALERFTGRAAADLVDRCLWDVLVIPEEVDLARAAVADAMAGVRRIPKEVDWLAAGGARRRVALHNSVLADETGRPYATAFVGSDVTEQREREALSDLRASTDPLTGVGNRRVVFEVLQEHLGAARGGGCGLLFCDVDQFKQVNDQHGHAAGDQVLIELARRLGDLAGPDDVVARLGGDEFVLLSPGADQASLAALAGRLGEGMRAPVQTSAGALDLRVSVGSALGRPGEDADELMARADRAMYGSKTLRRRNRPRHPQGAVRMPR</sequence>
<dbReference type="InterPro" id="IPR000160">
    <property type="entry name" value="GGDEF_dom"/>
</dbReference>
<dbReference type="InterPro" id="IPR029787">
    <property type="entry name" value="Nucleotide_cyclase"/>
</dbReference>
<accession>A0A543PA43</accession>
<dbReference type="Proteomes" id="UP000319865">
    <property type="component" value="Unassembled WGS sequence"/>
</dbReference>
<dbReference type="Pfam" id="PF08448">
    <property type="entry name" value="PAS_4"/>
    <property type="match status" value="1"/>
</dbReference>
<dbReference type="InterPro" id="IPR052155">
    <property type="entry name" value="Biofilm_reg_signaling"/>
</dbReference>
<dbReference type="Pfam" id="PF00990">
    <property type="entry name" value="GGDEF"/>
    <property type="match status" value="1"/>
</dbReference>
<dbReference type="SUPFAM" id="SSF55073">
    <property type="entry name" value="Nucleotide cyclase"/>
    <property type="match status" value="1"/>
</dbReference>
<dbReference type="CDD" id="cd00130">
    <property type="entry name" value="PAS"/>
    <property type="match status" value="1"/>
</dbReference>
<dbReference type="InterPro" id="IPR000014">
    <property type="entry name" value="PAS"/>
</dbReference>
<dbReference type="PROSITE" id="PS50887">
    <property type="entry name" value="GGDEF"/>
    <property type="match status" value="1"/>
</dbReference>
<evidence type="ECO:0000259" key="2">
    <source>
        <dbReference type="PROSITE" id="PS50112"/>
    </source>
</evidence>
<feature type="region of interest" description="Disordered" evidence="1">
    <location>
        <begin position="283"/>
        <end position="305"/>
    </location>
</feature>
<name>A0A543PA43_9ACTN</name>
<evidence type="ECO:0000256" key="1">
    <source>
        <dbReference type="SAM" id="MobiDB-lite"/>
    </source>
</evidence>
<dbReference type="InterPro" id="IPR043128">
    <property type="entry name" value="Rev_trsase/Diguanyl_cyclase"/>
</dbReference>
<dbReference type="PROSITE" id="PS50112">
    <property type="entry name" value="PAS"/>
    <property type="match status" value="1"/>
</dbReference>
<dbReference type="SUPFAM" id="SSF55785">
    <property type="entry name" value="PYP-like sensor domain (PAS domain)"/>
    <property type="match status" value="1"/>
</dbReference>
<keyword evidence="5" id="KW-1185">Reference proteome</keyword>
<proteinExistence type="predicted"/>
<feature type="compositionally biased region" description="Basic residues" evidence="1">
    <location>
        <begin position="287"/>
        <end position="296"/>
    </location>
</feature>
<organism evidence="4 5">
    <name type="scientific">Blastococcus colisei</name>
    <dbReference type="NCBI Taxonomy" id="1564162"/>
    <lineage>
        <taxon>Bacteria</taxon>
        <taxon>Bacillati</taxon>
        <taxon>Actinomycetota</taxon>
        <taxon>Actinomycetes</taxon>
        <taxon>Geodermatophilales</taxon>
        <taxon>Geodermatophilaceae</taxon>
        <taxon>Blastococcus</taxon>
    </lineage>
</organism>
<protein>
    <submittedName>
        <fullName evidence="4">Cyclic di-GMP phosphodiesterase Gmr</fullName>
    </submittedName>
</protein>
<dbReference type="InterPro" id="IPR035965">
    <property type="entry name" value="PAS-like_dom_sf"/>
</dbReference>
<dbReference type="NCBIfam" id="TIGR00254">
    <property type="entry name" value="GGDEF"/>
    <property type="match status" value="1"/>
</dbReference>
<evidence type="ECO:0000313" key="4">
    <source>
        <dbReference type="EMBL" id="TQN40953.1"/>
    </source>
</evidence>
<dbReference type="CDD" id="cd01949">
    <property type="entry name" value="GGDEF"/>
    <property type="match status" value="1"/>
</dbReference>
<dbReference type="PANTHER" id="PTHR44757:SF2">
    <property type="entry name" value="BIOFILM ARCHITECTURE MAINTENANCE PROTEIN MBAA"/>
    <property type="match status" value="1"/>
</dbReference>
<dbReference type="InterPro" id="IPR013656">
    <property type="entry name" value="PAS_4"/>
</dbReference>
<dbReference type="PANTHER" id="PTHR44757">
    <property type="entry name" value="DIGUANYLATE CYCLASE DGCP"/>
    <property type="match status" value="1"/>
</dbReference>